<evidence type="ECO:0000313" key="2">
    <source>
        <dbReference type="Proteomes" id="UP001049518"/>
    </source>
</evidence>
<evidence type="ECO:0000313" key="1">
    <source>
        <dbReference type="EMBL" id="QXJ27054.1"/>
    </source>
</evidence>
<geneLocation type="plasmid" evidence="1 2">
    <name>pAGRA3207_1</name>
</geneLocation>
<dbReference type="EMBL" id="CP059573">
    <property type="protein sequence ID" value="QXJ27054.1"/>
    <property type="molecule type" value="Genomic_DNA"/>
</dbReference>
<organism evidence="1 2">
    <name type="scientific">Actinomadura graeca</name>
    <dbReference type="NCBI Taxonomy" id="2750812"/>
    <lineage>
        <taxon>Bacteria</taxon>
        <taxon>Bacillati</taxon>
        <taxon>Actinomycetota</taxon>
        <taxon>Actinomycetes</taxon>
        <taxon>Streptosporangiales</taxon>
        <taxon>Thermomonosporaceae</taxon>
        <taxon>Actinomadura</taxon>
    </lineage>
</organism>
<keyword evidence="2" id="KW-1185">Reference proteome</keyword>
<dbReference type="Proteomes" id="UP001049518">
    <property type="component" value="Plasmid pAGRA3207_1"/>
</dbReference>
<reference evidence="1" key="1">
    <citation type="submission" date="2020-07" db="EMBL/GenBank/DDBJ databases">
        <authorList>
            <person name="Tarantini F.S."/>
            <person name="Hong K.W."/>
            <person name="Chan K.G."/>
        </authorList>
    </citation>
    <scope>NUCLEOTIDE SEQUENCE</scope>
    <source>
        <strain evidence="1">32-07</strain>
        <plasmid evidence="1">pAGRA3207_1</plasmid>
    </source>
</reference>
<protein>
    <submittedName>
        <fullName evidence="1">Uncharacterized protein</fullName>
    </submittedName>
</protein>
<proteinExistence type="predicted"/>
<keyword evidence="1" id="KW-0614">Plasmid</keyword>
<name>A0ABX8R9R4_9ACTN</name>
<sequence length="120" mass="13434">MTKPTKGDRVRTTVRFPATHYRLYMEHAERLDVPMADYVVCRMAICDGLPIPAALYHSVPALIMMSEADDWPSILDGLPPVTAARVRRKLAEAAETDPQVRRDVKRLGLEEDGQQLAMTG</sequence>
<accession>A0ABX8R9R4</accession>
<gene>
    <name evidence="1" type="ORF">AGRA3207_007851</name>
</gene>
<dbReference type="RefSeq" id="WP_231336561.1">
    <property type="nucleotide sequence ID" value="NZ_CP059573.1"/>
</dbReference>